<evidence type="ECO:0000313" key="1">
    <source>
        <dbReference type="EMBL" id="KKR86112.1"/>
    </source>
</evidence>
<comment type="caution">
    <text evidence="1">The sequence shown here is derived from an EMBL/GenBank/DDBJ whole genome shotgun (WGS) entry which is preliminary data.</text>
</comment>
<protein>
    <recommendedName>
        <fullName evidence="3">HicB family protein</fullName>
    </recommendedName>
</protein>
<sequence length="71" mass="8257">MKNLHYVIWKEGKWFVARSLEVEVASQGKTEKEAVNNLREALELYFEDEPKTQITKIEHPKLQSLSLSLNA</sequence>
<dbReference type="EMBL" id="LCAG01000021">
    <property type="protein sequence ID" value="KKR86112.1"/>
    <property type="molecule type" value="Genomic_DNA"/>
</dbReference>
<evidence type="ECO:0008006" key="3">
    <source>
        <dbReference type="Google" id="ProtNLM"/>
    </source>
</evidence>
<dbReference type="InterPro" id="IPR055811">
    <property type="entry name" value="DUF7387"/>
</dbReference>
<dbReference type="AlphaFoldDB" id="A0A0G0XEF8"/>
<proteinExistence type="predicted"/>
<reference evidence="1 2" key="1">
    <citation type="journal article" date="2015" name="Nature">
        <title>rRNA introns, odd ribosomes, and small enigmatic genomes across a large radiation of phyla.</title>
        <authorList>
            <person name="Brown C.T."/>
            <person name="Hug L.A."/>
            <person name="Thomas B.C."/>
            <person name="Sharon I."/>
            <person name="Castelle C.J."/>
            <person name="Singh A."/>
            <person name="Wilkins M.J."/>
            <person name="Williams K.H."/>
            <person name="Banfield J.F."/>
        </authorList>
    </citation>
    <scope>NUCLEOTIDE SEQUENCE [LARGE SCALE GENOMIC DNA]</scope>
</reference>
<dbReference type="Gene3D" id="3.30.160.250">
    <property type="match status" value="1"/>
</dbReference>
<organism evidence="1 2">
    <name type="scientific">Candidatus Curtissbacteria bacterium GW2011_GWA1_41_11</name>
    <dbReference type="NCBI Taxonomy" id="1618409"/>
    <lineage>
        <taxon>Bacteria</taxon>
        <taxon>Candidatus Curtissiibacteriota</taxon>
    </lineage>
</organism>
<accession>A0A0G0XEF8</accession>
<name>A0A0G0XEF8_9BACT</name>
<gene>
    <name evidence="1" type="ORF">UU34_C0021G0006</name>
</gene>
<dbReference type="Pfam" id="PF24113">
    <property type="entry name" value="DUF7387"/>
    <property type="match status" value="1"/>
</dbReference>
<dbReference type="InterPro" id="IPR035069">
    <property type="entry name" value="TTHA1013/TTHA0281-like"/>
</dbReference>
<dbReference type="SUPFAM" id="SSF143100">
    <property type="entry name" value="TTHA1013/TTHA0281-like"/>
    <property type="match status" value="1"/>
</dbReference>
<dbReference type="Proteomes" id="UP000034854">
    <property type="component" value="Unassembled WGS sequence"/>
</dbReference>
<evidence type="ECO:0000313" key="2">
    <source>
        <dbReference type="Proteomes" id="UP000034854"/>
    </source>
</evidence>